<evidence type="ECO:0000313" key="3">
    <source>
        <dbReference type="Proteomes" id="UP000199184"/>
    </source>
</evidence>
<dbReference type="CDD" id="cd01335">
    <property type="entry name" value="Radical_SAM"/>
    <property type="match status" value="1"/>
</dbReference>
<accession>A0A1C3XTX7</accession>
<feature type="domain" description="Radical SAM core" evidence="1">
    <location>
        <begin position="66"/>
        <end position="317"/>
    </location>
</feature>
<dbReference type="InterPro" id="IPR023404">
    <property type="entry name" value="rSAM_horseshoe"/>
</dbReference>
<reference evidence="3" key="1">
    <citation type="submission" date="2016-08" db="EMBL/GenBank/DDBJ databases">
        <authorList>
            <person name="Varghese N."/>
            <person name="Submissions Spin"/>
        </authorList>
    </citation>
    <scope>NUCLEOTIDE SEQUENCE [LARGE SCALE GENOMIC DNA]</scope>
    <source>
        <strain evidence="3">ERR11</strain>
    </source>
</reference>
<dbReference type="InterPro" id="IPR034505">
    <property type="entry name" value="Coproporphyrinogen-III_oxidase"/>
</dbReference>
<evidence type="ECO:0000259" key="1">
    <source>
        <dbReference type="PROSITE" id="PS51918"/>
    </source>
</evidence>
<dbReference type="InterPro" id="IPR007197">
    <property type="entry name" value="rSAM"/>
</dbReference>
<dbReference type="Gene3D" id="3.80.30.20">
    <property type="entry name" value="tm_1862 like domain"/>
    <property type="match status" value="1"/>
</dbReference>
<protein>
    <submittedName>
        <fullName evidence="2">Radical SAM superfamily protein</fullName>
    </submittedName>
</protein>
<keyword evidence="3" id="KW-1185">Reference proteome</keyword>
<gene>
    <name evidence="2" type="ORF">GA0061098_104921</name>
</gene>
<proteinExistence type="predicted"/>
<dbReference type="InterPro" id="IPR006638">
    <property type="entry name" value="Elp3/MiaA/NifB-like_rSAM"/>
</dbReference>
<dbReference type="PANTHER" id="PTHR13932">
    <property type="entry name" value="COPROPORPHYRINIGEN III OXIDASE"/>
    <property type="match status" value="1"/>
</dbReference>
<dbReference type="Pfam" id="PF04055">
    <property type="entry name" value="Radical_SAM"/>
    <property type="match status" value="1"/>
</dbReference>
<name>A0A1C3XTX7_9BRAD</name>
<dbReference type="SUPFAM" id="SSF102114">
    <property type="entry name" value="Radical SAM enzymes"/>
    <property type="match status" value="1"/>
</dbReference>
<dbReference type="EMBL" id="FMAI01000049">
    <property type="protein sequence ID" value="SCB55679.1"/>
    <property type="molecule type" value="Genomic_DNA"/>
</dbReference>
<dbReference type="InterPro" id="IPR058240">
    <property type="entry name" value="rSAM_sf"/>
</dbReference>
<dbReference type="SFLD" id="SFLDS00029">
    <property type="entry name" value="Radical_SAM"/>
    <property type="match status" value="1"/>
</dbReference>
<dbReference type="SMART" id="SM00729">
    <property type="entry name" value="Elp3"/>
    <property type="match status" value="1"/>
</dbReference>
<dbReference type="GO" id="GO:0003824">
    <property type="term" value="F:catalytic activity"/>
    <property type="evidence" value="ECO:0007669"/>
    <property type="project" value="InterPro"/>
</dbReference>
<dbReference type="SFLD" id="SFLDG01065">
    <property type="entry name" value="anaerobic_coproporphyrinogen-I"/>
    <property type="match status" value="1"/>
</dbReference>
<dbReference type="AlphaFoldDB" id="A0A1C3XTX7"/>
<dbReference type="Proteomes" id="UP000199184">
    <property type="component" value="Unassembled WGS sequence"/>
</dbReference>
<dbReference type="GO" id="GO:0051539">
    <property type="term" value="F:4 iron, 4 sulfur cluster binding"/>
    <property type="evidence" value="ECO:0007669"/>
    <property type="project" value="TreeGrafter"/>
</dbReference>
<dbReference type="PROSITE" id="PS51918">
    <property type="entry name" value="RADICAL_SAM"/>
    <property type="match status" value="1"/>
</dbReference>
<sequence length="498" mass="55178">MRLRKSALEQACSSLRRLGIPAVLPALHAAGIGISRAVLGGSHSVAIYPPINSLTPLDSRGVIDTIEWGEEVSLYVHIAFCETRCTFCHYTVDHYAGRAKHSMEDDAKVARYLTALKRELAFWGARLAQSGTVVSSVYIGGGTPLVLDESALRDLIRAIRSEYDLRSGAEFCIEGSPLTITAPEGEHKLRSLKAQGVTRLSFGVQSFDDEVLKYAARGYQRETPIRACAIANRIFENWNLDLIQGLYKGSTSEVWGNLEAIAEIRPPHLTWYHGRFGDRPQGHWYRTETKRAEFEDEFTTLLGRMLIWQEMAALGYDQTDGNRFVRSHEFTDPFKRIRTNTASDLLGLGAGAYSHGGVKVEEANRLGHVFRNDPNIRTYVDAVLTGNVPIATGRAVDDEELLAASYATGLRIGRIEDESLRSLRSAHPQLSRYYDALVDELNNAGALEAYLDDRGQAGLRLSPLGKLFEDEALSVFFSPAVKSELAGRTTSERKLQLA</sequence>
<organism evidence="2 3">
    <name type="scientific">Bradyrhizobium shewense</name>
    <dbReference type="NCBI Taxonomy" id="1761772"/>
    <lineage>
        <taxon>Bacteria</taxon>
        <taxon>Pseudomonadati</taxon>
        <taxon>Pseudomonadota</taxon>
        <taxon>Alphaproteobacteria</taxon>
        <taxon>Hyphomicrobiales</taxon>
        <taxon>Nitrobacteraceae</taxon>
        <taxon>Bradyrhizobium</taxon>
    </lineage>
</organism>
<dbReference type="PANTHER" id="PTHR13932:SF5">
    <property type="entry name" value="RADICAL S-ADENOSYL METHIONINE DOMAIN-CONTAINING PROTEIN 1, MITOCHONDRIAL"/>
    <property type="match status" value="1"/>
</dbReference>
<evidence type="ECO:0000313" key="2">
    <source>
        <dbReference type="EMBL" id="SCB55679.1"/>
    </source>
</evidence>
<dbReference type="GO" id="GO:0006779">
    <property type="term" value="P:porphyrin-containing compound biosynthetic process"/>
    <property type="evidence" value="ECO:0007669"/>
    <property type="project" value="TreeGrafter"/>
</dbReference>
<dbReference type="GO" id="GO:0005737">
    <property type="term" value="C:cytoplasm"/>
    <property type="evidence" value="ECO:0007669"/>
    <property type="project" value="TreeGrafter"/>
</dbReference>